<dbReference type="Gene3D" id="3.40.50.300">
    <property type="entry name" value="P-loop containing nucleotide triphosphate hydrolases"/>
    <property type="match status" value="1"/>
</dbReference>
<evidence type="ECO:0000256" key="1">
    <source>
        <dbReference type="ARBA" id="ARBA00022741"/>
    </source>
</evidence>
<dbReference type="GO" id="GO:0005524">
    <property type="term" value="F:ATP binding"/>
    <property type="evidence" value="ECO:0007669"/>
    <property type="project" value="UniProtKB-KW"/>
</dbReference>
<keyword evidence="1" id="KW-0547">Nucleotide-binding</keyword>
<evidence type="ECO:0000256" key="4">
    <source>
        <dbReference type="ARBA" id="ARBA00023015"/>
    </source>
</evidence>
<evidence type="ECO:0000313" key="10">
    <source>
        <dbReference type="Proteomes" id="UP000316624"/>
    </source>
</evidence>
<accession>A0A562KBA6</accession>
<dbReference type="GO" id="GO:0000160">
    <property type="term" value="P:phosphorelay signal transduction system"/>
    <property type="evidence" value="ECO:0007669"/>
    <property type="project" value="UniProtKB-KW"/>
</dbReference>
<keyword evidence="3" id="KW-0902">Two-component regulatory system</keyword>
<keyword evidence="7" id="KW-0804">Transcription</keyword>
<evidence type="ECO:0000256" key="5">
    <source>
        <dbReference type="ARBA" id="ARBA00023125"/>
    </source>
</evidence>
<dbReference type="Pfam" id="PF25601">
    <property type="entry name" value="AAA_lid_14"/>
    <property type="match status" value="1"/>
</dbReference>
<dbReference type="SUPFAM" id="SSF52540">
    <property type="entry name" value="P-loop containing nucleoside triphosphate hydrolases"/>
    <property type="match status" value="1"/>
</dbReference>
<protein>
    <submittedName>
        <fullName evidence="9">Sigma-54 interacting transcriptional regulator</fullName>
    </submittedName>
</protein>
<dbReference type="SUPFAM" id="SSF46689">
    <property type="entry name" value="Homeodomain-like"/>
    <property type="match status" value="1"/>
</dbReference>
<organism evidence="9 10">
    <name type="scientific">Sphingobium wenxiniae (strain DSM 21828 / CGMCC 1.7748 / JZ-1)</name>
    <dbReference type="NCBI Taxonomy" id="595605"/>
    <lineage>
        <taxon>Bacteria</taxon>
        <taxon>Pseudomonadati</taxon>
        <taxon>Pseudomonadota</taxon>
        <taxon>Alphaproteobacteria</taxon>
        <taxon>Sphingomonadales</taxon>
        <taxon>Sphingomonadaceae</taxon>
        <taxon>Sphingobium</taxon>
    </lineage>
</organism>
<name>A0A562KBA6_SPHWJ</name>
<dbReference type="Pfam" id="PF00158">
    <property type="entry name" value="Sigma54_activat"/>
    <property type="match status" value="1"/>
</dbReference>
<dbReference type="PROSITE" id="PS00675">
    <property type="entry name" value="SIGMA54_INTERACT_1"/>
    <property type="match status" value="1"/>
</dbReference>
<dbReference type="Proteomes" id="UP000316624">
    <property type="component" value="Unassembled WGS sequence"/>
</dbReference>
<evidence type="ECO:0000259" key="8">
    <source>
        <dbReference type="PROSITE" id="PS50045"/>
    </source>
</evidence>
<comment type="caution">
    <text evidence="9">The sequence shown here is derived from an EMBL/GenBank/DDBJ whole genome shotgun (WGS) entry which is preliminary data.</text>
</comment>
<dbReference type="PROSITE" id="PS50045">
    <property type="entry name" value="SIGMA54_INTERACT_4"/>
    <property type="match status" value="1"/>
</dbReference>
<dbReference type="GO" id="GO:0006355">
    <property type="term" value="P:regulation of DNA-templated transcription"/>
    <property type="evidence" value="ECO:0007669"/>
    <property type="project" value="InterPro"/>
</dbReference>
<evidence type="ECO:0000313" key="9">
    <source>
        <dbReference type="EMBL" id="TWH92687.1"/>
    </source>
</evidence>
<keyword evidence="2" id="KW-0067">ATP-binding</keyword>
<dbReference type="FunFam" id="3.40.50.300:FF:000006">
    <property type="entry name" value="DNA-binding transcriptional regulator NtrC"/>
    <property type="match status" value="1"/>
</dbReference>
<dbReference type="GO" id="GO:0003677">
    <property type="term" value="F:DNA binding"/>
    <property type="evidence" value="ECO:0007669"/>
    <property type="project" value="UniProtKB-KW"/>
</dbReference>
<keyword evidence="6" id="KW-0010">Activator</keyword>
<dbReference type="PANTHER" id="PTHR32071:SF21">
    <property type="entry name" value="TRANSCRIPTIONAL REGULATORY PROTEIN FLGR"/>
    <property type="match status" value="1"/>
</dbReference>
<evidence type="ECO:0000256" key="3">
    <source>
        <dbReference type="ARBA" id="ARBA00023012"/>
    </source>
</evidence>
<dbReference type="Gene3D" id="1.10.8.60">
    <property type="match status" value="1"/>
</dbReference>
<dbReference type="InterPro" id="IPR027417">
    <property type="entry name" value="P-loop_NTPase"/>
</dbReference>
<dbReference type="AlphaFoldDB" id="A0A562KBA6"/>
<dbReference type="SMART" id="SM00382">
    <property type="entry name" value="AAA"/>
    <property type="match status" value="1"/>
</dbReference>
<dbReference type="EMBL" id="VLKK01000008">
    <property type="protein sequence ID" value="TWH92687.1"/>
    <property type="molecule type" value="Genomic_DNA"/>
</dbReference>
<dbReference type="InterPro" id="IPR003593">
    <property type="entry name" value="AAA+_ATPase"/>
</dbReference>
<dbReference type="PROSITE" id="PS00676">
    <property type="entry name" value="SIGMA54_INTERACT_2"/>
    <property type="match status" value="1"/>
</dbReference>
<dbReference type="InterPro" id="IPR025944">
    <property type="entry name" value="Sigma_54_int_dom_CS"/>
</dbReference>
<keyword evidence="4" id="KW-0805">Transcription regulation</keyword>
<evidence type="ECO:0000256" key="2">
    <source>
        <dbReference type="ARBA" id="ARBA00022840"/>
    </source>
</evidence>
<keyword evidence="10" id="KW-1185">Reference proteome</keyword>
<dbReference type="CDD" id="cd00009">
    <property type="entry name" value="AAA"/>
    <property type="match status" value="1"/>
</dbReference>
<evidence type="ECO:0000256" key="7">
    <source>
        <dbReference type="ARBA" id="ARBA00023163"/>
    </source>
</evidence>
<keyword evidence="5" id="KW-0238">DNA-binding</keyword>
<sequence length="368" mass="40538">MTSISKTLSSDRSDVGLVSATNGDGRPLLAYDCETHHAVGPRARALIFNDPRSRALLPLIERVAPSDANILIMGETGTGKELVARYVHSLSDRADTPFVAVNCGAFSESLIEGELFGYEKGAFTGAHVARPGWFEAANGGTLFLDELGDLSLPLQVKLLRVLQEREVIRLGSRKAVPLNVRVIAATNVELQKAVNEGRFRSDLFYRLQVVSIPLLPLRERRADILPLARHFLEIYGTRLRANRLELSAAAEEVLFQHDWPGNIRELENAIHRATLICEDGRIQPTDLALGNLLEMGDAVSGFASLEEAARPFVGRLLKGEHADLLDRLVAFTVREAFRQCNENQIKTAEALGVTRNVVRTHLKNLGLI</sequence>
<proteinExistence type="predicted"/>
<dbReference type="InterPro" id="IPR058031">
    <property type="entry name" value="AAA_lid_NorR"/>
</dbReference>
<dbReference type="InterPro" id="IPR025662">
    <property type="entry name" value="Sigma_54_int_dom_ATP-bd_1"/>
</dbReference>
<dbReference type="PANTHER" id="PTHR32071">
    <property type="entry name" value="TRANSCRIPTIONAL REGULATORY PROTEIN"/>
    <property type="match status" value="1"/>
</dbReference>
<reference evidence="9 10" key="1">
    <citation type="journal article" date="2015" name="Stand. Genomic Sci.">
        <title>Genomic Encyclopedia of Bacterial and Archaeal Type Strains, Phase III: the genomes of soil and plant-associated and newly described type strains.</title>
        <authorList>
            <person name="Whitman W.B."/>
            <person name="Woyke T."/>
            <person name="Klenk H.P."/>
            <person name="Zhou Y."/>
            <person name="Lilburn T.G."/>
            <person name="Beck B.J."/>
            <person name="De Vos P."/>
            <person name="Vandamme P."/>
            <person name="Eisen J.A."/>
            <person name="Garrity G."/>
            <person name="Hugenholtz P."/>
            <person name="Kyrpides N.C."/>
        </authorList>
    </citation>
    <scope>NUCLEOTIDE SEQUENCE [LARGE SCALE GENOMIC DNA]</scope>
    <source>
        <strain evidence="9 10">CGMCC 1.7748</strain>
    </source>
</reference>
<dbReference type="InterPro" id="IPR025943">
    <property type="entry name" value="Sigma_54_int_dom_ATP-bd_2"/>
</dbReference>
<evidence type="ECO:0000256" key="6">
    <source>
        <dbReference type="ARBA" id="ARBA00023159"/>
    </source>
</evidence>
<dbReference type="InterPro" id="IPR002078">
    <property type="entry name" value="Sigma_54_int"/>
</dbReference>
<dbReference type="InterPro" id="IPR009057">
    <property type="entry name" value="Homeodomain-like_sf"/>
</dbReference>
<dbReference type="PROSITE" id="PS00688">
    <property type="entry name" value="SIGMA54_INTERACT_3"/>
    <property type="match status" value="1"/>
</dbReference>
<dbReference type="RefSeq" id="WP_184204914.1">
    <property type="nucleotide sequence ID" value="NZ_JACIIY010000007.1"/>
</dbReference>
<feature type="domain" description="Sigma-54 factor interaction" evidence="8">
    <location>
        <begin position="46"/>
        <end position="275"/>
    </location>
</feature>
<gene>
    <name evidence="9" type="ORF">IQ35_02346</name>
</gene>